<protein>
    <submittedName>
        <fullName evidence="6">S9 family peptidase</fullName>
    </submittedName>
</protein>
<dbReference type="SUPFAM" id="SSF53474">
    <property type="entry name" value="alpha/beta-Hydrolases"/>
    <property type="match status" value="1"/>
</dbReference>
<dbReference type="SUPFAM" id="SSF50993">
    <property type="entry name" value="Peptidase/esterase 'gauge' domain"/>
    <property type="match status" value="1"/>
</dbReference>
<dbReference type="GO" id="GO:0005829">
    <property type="term" value="C:cytosol"/>
    <property type="evidence" value="ECO:0007669"/>
    <property type="project" value="TreeGrafter"/>
</dbReference>
<dbReference type="PRINTS" id="PR00862">
    <property type="entry name" value="PROLIGOPTASE"/>
</dbReference>
<evidence type="ECO:0000256" key="2">
    <source>
        <dbReference type="ARBA" id="ARBA00022801"/>
    </source>
</evidence>
<organism evidence="6 7">
    <name type="scientific">Pseudoalteromonas piscicida</name>
    <dbReference type="NCBI Taxonomy" id="43662"/>
    <lineage>
        <taxon>Bacteria</taxon>
        <taxon>Pseudomonadati</taxon>
        <taxon>Pseudomonadota</taxon>
        <taxon>Gammaproteobacteria</taxon>
        <taxon>Alteromonadales</taxon>
        <taxon>Pseudoalteromonadaceae</taxon>
        <taxon>Pseudoalteromonas</taxon>
    </lineage>
</organism>
<keyword evidence="3" id="KW-0720">Serine protease</keyword>
<name>A0AAD0RHT3_PSEO7</name>
<dbReference type="Pfam" id="PF02897">
    <property type="entry name" value="Peptidase_S9_N"/>
    <property type="match status" value="1"/>
</dbReference>
<proteinExistence type="predicted"/>
<dbReference type="InterPro" id="IPR023302">
    <property type="entry name" value="Pept_S9A_N"/>
</dbReference>
<dbReference type="InterPro" id="IPR051167">
    <property type="entry name" value="Prolyl_oligopep/macrocyclase"/>
</dbReference>
<dbReference type="Gene3D" id="3.40.50.1820">
    <property type="entry name" value="alpha/beta hydrolase"/>
    <property type="match status" value="1"/>
</dbReference>
<dbReference type="Proteomes" id="UP000258102">
    <property type="component" value="Chromosome 1"/>
</dbReference>
<feature type="domain" description="Peptidase S9A N-terminal" evidence="5">
    <location>
        <begin position="26"/>
        <end position="414"/>
    </location>
</feature>
<keyword evidence="2" id="KW-0378">Hydrolase</keyword>
<dbReference type="KEGG" id="ppis:B1L02_12920"/>
<gene>
    <name evidence="6" type="ORF">D0511_04810</name>
</gene>
<evidence type="ECO:0000313" key="6">
    <source>
        <dbReference type="EMBL" id="AXR01466.1"/>
    </source>
</evidence>
<dbReference type="InterPro" id="IPR001375">
    <property type="entry name" value="Peptidase_S9_cat"/>
</dbReference>
<evidence type="ECO:0000256" key="3">
    <source>
        <dbReference type="ARBA" id="ARBA00022825"/>
    </source>
</evidence>
<evidence type="ECO:0000259" key="4">
    <source>
        <dbReference type="Pfam" id="PF00326"/>
    </source>
</evidence>
<dbReference type="GO" id="GO:0006508">
    <property type="term" value="P:proteolysis"/>
    <property type="evidence" value="ECO:0007669"/>
    <property type="project" value="UniProtKB-KW"/>
</dbReference>
<evidence type="ECO:0000256" key="1">
    <source>
        <dbReference type="ARBA" id="ARBA00022670"/>
    </source>
</evidence>
<dbReference type="PANTHER" id="PTHR42881:SF13">
    <property type="entry name" value="PROLYL ENDOPEPTIDASE"/>
    <property type="match status" value="1"/>
</dbReference>
<dbReference type="InterPro" id="IPR002470">
    <property type="entry name" value="Peptidase_S9A"/>
</dbReference>
<dbReference type="Pfam" id="PF00326">
    <property type="entry name" value="Peptidase_S9"/>
    <property type="match status" value="1"/>
</dbReference>
<evidence type="ECO:0000259" key="5">
    <source>
        <dbReference type="Pfam" id="PF02897"/>
    </source>
</evidence>
<accession>A0AAD0RHT3</accession>
<evidence type="ECO:0000313" key="7">
    <source>
        <dbReference type="Proteomes" id="UP000258102"/>
    </source>
</evidence>
<dbReference type="EMBL" id="CP031761">
    <property type="protein sequence ID" value="AXR01466.1"/>
    <property type="molecule type" value="Genomic_DNA"/>
</dbReference>
<dbReference type="GO" id="GO:0070012">
    <property type="term" value="F:oligopeptidase activity"/>
    <property type="evidence" value="ECO:0007669"/>
    <property type="project" value="TreeGrafter"/>
</dbReference>
<dbReference type="PANTHER" id="PTHR42881">
    <property type="entry name" value="PROLYL ENDOPEPTIDASE"/>
    <property type="match status" value="1"/>
</dbReference>
<dbReference type="InterPro" id="IPR029058">
    <property type="entry name" value="AB_hydrolase_fold"/>
</dbReference>
<sequence length="691" mass="78292">MRKKITNFATLCMLTTIAGKSIALEKDPYLWLEEVEGKQALEWVTAQNDSSLKQLKSHSQYNHIFQNTLDIINDRSRIPYATERAGYYYNFWQDADHVRGIYRRTTLEEYKKADPKWETILDLDALAKAENENWVYGGMNCHYPKYERCLVYLSRGGADAKVVREFDIPSKSFVKNGFYLPEAKTSVSWFDENSIFVATDFGEGSLTDSGYAGTVKVWQRDTPLDDAKTIYQANKSSISAGGFTVYDQGNASHFLYDSTSFYTRDVYKLEGDKQIKIPVPSDASLLGLNNGMLFIQLKSAWKHFSQAEVIYANINDMDSKNIQFTSLIKPTANRSIENLSFTKSAILVTVLDDVKNKVFRYMPKANGQWKIDQVNFPDTGSLSVFDTDPNRDDFFVTYTDFLSPTSLYLVDGKSLGTTKLKGNKSHFDADKFVTQQKFATSKDGTKVPYFIVHKKDIKLDGSNPTLLYAYGGFEVSMQPYYSASTGKNWLEQGGVYVLANIRGGGEYGPSWHQAALKENRHKAYEDFEAVAEQLVADKVTKPQHLGIKGGSNGGLLVGAAFTRRPELYNAVICQVPLLDMKRFNKLLAGASWMGEYGNPDVPEEWEYIKTYSPYHNLSKDKQYPKVFFTTSTRDDRVHPGHARKMVAKMQDMGFEVLYFENTEGGHAGAANNEQRAMVNSLEFVYLMDRLK</sequence>
<dbReference type="GO" id="GO:0004252">
    <property type="term" value="F:serine-type endopeptidase activity"/>
    <property type="evidence" value="ECO:0007669"/>
    <property type="project" value="InterPro"/>
</dbReference>
<keyword evidence="1" id="KW-0645">Protease</keyword>
<dbReference type="Gene3D" id="2.130.10.120">
    <property type="entry name" value="Prolyl oligopeptidase, N-terminal domain"/>
    <property type="match status" value="1"/>
</dbReference>
<dbReference type="AlphaFoldDB" id="A0AAD0RHT3"/>
<reference evidence="6 7" key="1">
    <citation type="submission" date="2018-08" db="EMBL/GenBank/DDBJ databases">
        <title>Whole Genome Sequences of Two Pseudoalteromonas piscicida Strains, DE1-A and DE2-A, which Exhibit Strong Antibacterial Activity against Vibrio vulnificus.</title>
        <authorList>
            <person name="Richards G.P."/>
            <person name="Needleman D.S."/>
            <person name="Watson M.A."/>
            <person name="Polson S.W."/>
        </authorList>
    </citation>
    <scope>NUCLEOTIDE SEQUENCE [LARGE SCALE GENOMIC DNA]</scope>
    <source>
        <strain evidence="6 7">DE2-A</strain>
    </source>
</reference>
<feature type="domain" description="Peptidase S9 prolyl oligopeptidase catalytic" evidence="4">
    <location>
        <begin position="487"/>
        <end position="677"/>
    </location>
</feature>